<dbReference type="EMBL" id="KL197719">
    <property type="protein sequence ID" value="KDQ57850.1"/>
    <property type="molecule type" value="Genomic_DNA"/>
</dbReference>
<organism evidence="2 3">
    <name type="scientific">Jaapia argillacea MUCL 33604</name>
    <dbReference type="NCBI Taxonomy" id="933084"/>
    <lineage>
        <taxon>Eukaryota</taxon>
        <taxon>Fungi</taxon>
        <taxon>Dikarya</taxon>
        <taxon>Basidiomycota</taxon>
        <taxon>Agaricomycotina</taxon>
        <taxon>Agaricomycetes</taxon>
        <taxon>Agaricomycetidae</taxon>
        <taxon>Jaapiales</taxon>
        <taxon>Jaapiaceae</taxon>
        <taxon>Jaapia</taxon>
    </lineage>
</organism>
<dbReference type="PANTHER" id="PTHR43157">
    <property type="entry name" value="PHOSPHATIDYLINOSITOL-GLYCAN BIOSYNTHESIS CLASS F PROTEIN-RELATED"/>
    <property type="match status" value="1"/>
</dbReference>
<keyword evidence="3" id="KW-1185">Reference proteome</keyword>
<dbReference type="HOGENOM" id="CLU_010194_44_4_1"/>
<dbReference type="InParanoid" id="A0A067PVH0"/>
<dbReference type="AlphaFoldDB" id="A0A067PVH0"/>
<dbReference type="Gene3D" id="3.40.50.720">
    <property type="entry name" value="NAD(P)-binding Rossmann-like Domain"/>
    <property type="match status" value="1"/>
</dbReference>
<evidence type="ECO:0000256" key="1">
    <source>
        <dbReference type="ARBA" id="ARBA00023002"/>
    </source>
</evidence>
<dbReference type="Proteomes" id="UP000027265">
    <property type="component" value="Unassembled WGS sequence"/>
</dbReference>
<dbReference type="GO" id="GO:0016491">
    <property type="term" value="F:oxidoreductase activity"/>
    <property type="evidence" value="ECO:0007669"/>
    <property type="project" value="UniProtKB-KW"/>
</dbReference>
<sequence>MAKLTMLDFLLRQFYGAPPLDVKADLTGKTVIVVGANTGIGLQASKHFACMNASKVIMACRNESRGAAAVAEIEKATGCKNLELWLLDLTKTASVIQFAERFEKEEGRLDVLLMNAGIAVSEYEEFEGWESSLKVNYLSTALLSLLLLPAMDRTAREHKTKPHLVIVSSEVHFWAKIPDDATKTLESMNKNKTSLSGRYPESKLLEVLFVRALANRLSSTSPIIATTVNPGLCDSELTRSVPFPKSIFFAIFKWLVAWTSEEGSRQLVWAALGPAQDNEEVEEKMRGGYISDNGIREPSDFVLGESGREREVRIWDETIEILSKESPKVPQIVHNFLSNLG</sequence>
<name>A0A067PVH0_9AGAM</name>
<evidence type="ECO:0008006" key="4">
    <source>
        <dbReference type="Google" id="ProtNLM"/>
    </source>
</evidence>
<dbReference type="PANTHER" id="PTHR43157:SF31">
    <property type="entry name" value="PHOSPHATIDYLINOSITOL-GLYCAN BIOSYNTHESIS CLASS F PROTEIN"/>
    <property type="match status" value="1"/>
</dbReference>
<proteinExistence type="predicted"/>
<reference evidence="3" key="1">
    <citation type="journal article" date="2014" name="Proc. Natl. Acad. Sci. U.S.A.">
        <title>Extensive sampling of basidiomycete genomes demonstrates inadequacy of the white-rot/brown-rot paradigm for wood decay fungi.</title>
        <authorList>
            <person name="Riley R."/>
            <person name="Salamov A.A."/>
            <person name="Brown D.W."/>
            <person name="Nagy L.G."/>
            <person name="Floudas D."/>
            <person name="Held B.W."/>
            <person name="Levasseur A."/>
            <person name="Lombard V."/>
            <person name="Morin E."/>
            <person name="Otillar R."/>
            <person name="Lindquist E.A."/>
            <person name="Sun H."/>
            <person name="LaButti K.M."/>
            <person name="Schmutz J."/>
            <person name="Jabbour D."/>
            <person name="Luo H."/>
            <person name="Baker S.E."/>
            <person name="Pisabarro A.G."/>
            <person name="Walton J.D."/>
            <person name="Blanchette R.A."/>
            <person name="Henrissat B."/>
            <person name="Martin F."/>
            <person name="Cullen D."/>
            <person name="Hibbett D.S."/>
            <person name="Grigoriev I.V."/>
        </authorList>
    </citation>
    <scope>NUCLEOTIDE SEQUENCE [LARGE SCALE GENOMIC DNA]</scope>
    <source>
        <strain evidence="3">MUCL 33604</strain>
    </source>
</reference>
<dbReference type="OrthoDB" id="542013at2759"/>
<dbReference type="InterPro" id="IPR002347">
    <property type="entry name" value="SDR_fam"/>
</dbReference>
<dbReference type="PRINTS" id="PR00081">
    <property type="entry name" value="GDHRDH"/>
</dbReference>
<evidence type="ECO:0000313" key="2">
    <source>
        <dbReference type="EMBL" id="KDQ57850.1"/>
    </source>
</evidence>
<keyword evidence="1" id="KW-0560">Oxidoreductase</keyword>
<dbReference type="InterPro" id="IPR036291">
    <property type="entry name" value="NAD(P)-bd_dom_sf"/>
</dbReference>
<evidence type="ECO:0000313" key="3">
    <source>
        <dbReference type="Proteomes" id="UP000027265"/>
    </source>
</evidence>
<accession>A0A067PVH0</accession>
<gene>
    <name evidence="2" type="ORF">JAAARDRAFT_35543</name>
</gene>
<dbReference type="SUPFAM" id="SSF51735">
    <property type="entry name" value="NAD(P)-binding Rossmann-fold domains"/>
    <property type="match status" value="1"/>
</dbReference>
<dbReference type="STRING" id="933084.A0A067PVH0"/>
<dbReference type="Pfam" id="PF00106">
    <property type="entry name" value="adh_short"/>
    <property type="match status" value="1"/>
</dbReference>
<protein>
    <recommendedName>
        <fullName evidence="4">NAD(P)-binding protein</fullName>
    </recommendedName>
</protein>